<evidence type="ECO:0000313" key="3">
    <source>
        <dbReference type="EMBL" id="PIB77951.1"/>
    </source>
</evidence>
<evidence type="ECO:0000313" key="4">
    <source>
        <dbReference type="Proteomes" id="UP000193907"/>
    </source>
</evidence>
<dbReference type="EMBL" id="LQOM01000031">
    <property type="protein sequence ID" value="ORV11026.1"/>
    <property type="molecule type" value="Genomic_DNA"/>
</dbReference>
<evidence type="ECO:0000313" key="5">
    <source>
        <dbReference type="Proteomes" id="UP000230971"/>
    </source>
</evidence>
<organism evidence="2 4">
    <name type="scientific">Mycobacterium celatum</name>
    <dbReference type="NCBI Taxonomy" id="28045"/>
    <lineage>
        <taxon>Bacteria</taxon>
        <taxon>Bacillati</taxon>
        <taxon>Actinomycetota</taxon>
        <taxon>Actinomycetes</taxon>
        <taxon>Mycobacteriales</taxon>
        <taxon>Mycobacteriaceae</taxon>
        <taxon>Mycobacterium</taxon>
    </lineage>
</organism>
<dbReference type="RefSeq" id="WP_062541342.1">
    <property type="nucleotide sequence ID" value="NZ_BBUN01000378.1"/>
</dbReference>
<name>A0A1X1RPS6_MYCCE</name>
<dbReference type="PROSITE" id="PS51257">
    <property type="entry name" value="PROKAR_LIPOPROTEIN"/>
    <property type="match status" value="1"/>
</dbReference>
<dbReference type="Pfam" id="PF10738">
    <property type="entry name" value="Lpp-LpqN"/>
    <property type="match status" value="1"/>
</dbReference>
<dbReference type="Proteomes" id="UP000230971">
    <property type="component" value="Unassembled WGS sequence"/>
</dbReference>
<dbReference type="STRING" id="28045.AWB95_14615"/>
<gene>
    <name evidence="2" type="ORF">AWB95_14615</name>
    <name evidence="3" type="ORF">CQY23_16130</name>
</gene>
<protein>
    <recommendedName>
        <fullName evidence="6">Lipoprotein LpqT</fullName>
    </recommendedName>
</protein>
<comment type="caution">
    <text evidence="2">The sequence shown here is derived from an EMBL/GenBank/DDBJ whole genome shotgun (WGS) entry which is preliminary data.</text>
</comment>
<reference evidence="2 4" key="1">
    <citation type="submission" date="2016-01" db="EMBL/GenBank/DDBJ databases">
        <title>The new phylogeny of the genus Mycobacterium.</title>
        <authorList>
            <person name="Tarcisio F."/>
            <person name="Conor M."/>
            <person name="Antonella G."/>
            <person name="Elisabetta G."/>
            <person name="Giulia F.S."/>
            <person name="Sara T."/>
            <person name="Anna F."/>
            <person name="Clotilde B."/>
            <person name="Roberto B."/>
            <person name="Veronica D.S."/>
            <person name="Fabio R."/>
            <person name="Monica P."/>
            <person name="Olivier J."/>
            <person name="Enrico T."/>
            <person name="Nicola S."/>
        </authorList>
    </citation>
    <scope>NUCLEOTIDE SEQUENCE [LARGE SCALE GENOMIC DNA]</scope>
    <source>
        <strain evidence="2 4">DSM 44243</strain>
    </source>
</reference>
<keyword evidence="4" id="KW-1185">Reference proteome</keyword>
<sequence length="212" mass="22628">MRRLLVAVAVVLLSAGCGPKTPDYQSIWTTSATSTTPTSAVEPIPFPKYLEQIGVGQQAVAPDTLTDLTVSIPTPPGWSKFSSPAIPPTSYVITKDGPYPNAMLIVVRLFGDFDPRDAIKHGNADAARAQNYRQLDASNADFHGFPSSMIQGSYDLDGKRLHTLNRVVIATGSPPDSQRYLVQLAVTSLADQAVADAADIEQIIDGFTVAAK</sequence>
<dbReference type="OrthoDB" id="4749152at2"/>
<dbReference type="EMBL" id="PDKV01000021">
    <property type="protein sequence ID" value="PIB77951.1"/>
    <property type="molecule type" value="Genomic_DNA"/>
</dbReference>
<dbReference type="AlphaFoldDB" id="A0A1X1RPS6"/>
<evidence type="ECO:0008006" key="6">
    <source>
        <dbReference type="Google" id="ProtNLM"/>
    </source>
</evidence>
<keyword evidence="1" id="KW-0732">Signal</keyword>
<evidence type="ECO:0000313" key="2">
    <source>
        <dbReference type="EMBL" id="ORV11026.1"/>
    </source>
</evidence>
<evidence type="ECO:0000256" key="1">
    <source>
        <dbReference type="ARBA" id="ARBA00022729"/>
    </source>
</evidence>
<reference evidence="3 5" key="2">
    <citation type="journal article" date="2017" name="Infect. Genet. Evol.">
        <title>The new phylogeny of the genus Mycobacterium: The old and the news.</title>
        <authorList>
            <person name="Tortoli E."/>
            <person name="Fedrizzi T."/>
            <person name="Meehan C.J."/>
            <person name="Trovato A."/>
            <person name="Grottola A."/>
            <person name="Giacobazzi E."/>
            <person name="Serpini G.F."/>
            <person name="Tagliazucchi S."/>
            <person name="Fabio A."/>
            <person name="Bettua C."/>
            <person name="Bertorelli R."/>
            <person name="Frascaro F."/>
            <person name="De Sanctis V."/>
            <person name="Pecorari M."/>
            <person name="Jousson O."/>
            <person name="Segata N."/>
            <person name="Cirillo D.M."/>
        </authorList>
    </citation>
    <scope>NUCLEOTIDE SEQUENCE [LARGE SCALE GENOMIC DNA]</scope>
    <source>
        <strain evidence="3 5">NCTC 12882</strain>
    </source>
</reference>
<accession>A0A1X1RPS6</accession>
<dbReference type="Proteomes" id="UP000193907">
    <property type="component" value="Unassembled WGS sequence"/>
</dbReference>
<proteinExistence type="predicted"/>
<dbReference type="Gene3D" id="3.40.1000.10">
    <property type="entry name" value="Mog1/PsbP, alpha/beta/alpha sandwich"/>
    <property type="match status" value="1"/>
</dbReference>
<dbReference type="InterPro" id="IPR019674">
    <property type="entry name" value="Lipoprotein_LpqN/LpqT-like"/>
</dbReference>